<dbReference type="InterPro" id="IPR017853">
    <property type="entry name" value="GH"/>
</dbReference>
<evidence type="ECO:0000256" key="3">
    <source>
        <dbReference type="RuleBase" id="RU000489"/>
    </source>
</evidence>
<dbReference type="PROSITE" id="PS51910">
    <property type="entry name" value="GH18_2"/>
    <property type="match status" value="1"/>
</dbReference>
<evidence type="ECO:0000256" key="2">
    <source>
        <dbReference type="ARBA" id="ARBA00023295"/>
    </source>
</evidence>
<name>A0ABT9V0U7_9BACL</name>
<dbReference type="PANTHER" id="PTHR46073">
    <property type="entry name" value="CHITINASE"/>
    <property type="match status" value="1"/>
</dbReference>
<feature type="compositionally biased region" description="Polar residues" evidence="5">
    <location>
        <begin position="32"/>
        <end position="45"/>
    </location>
</feature>
<keyword evidence="1 3" id="KW-0378">Hydrolase</keyword>
<evidence type="ECO:0000256" key="5">
    <source>
        <dbReference type="SAM" id="MobiDB-lite"/>
    </source>
</evidence>
<dbReference type="EMBL" id="JAUSTU010000003">
    <property type="protein sequence ID" value="MDQ0154546.1"/>
    <property type="molecule type" value="Genomic_DNA"/>
</dbReference>
<dbReference type="SUPFAM" id="SSF51445">
    <property type="entry name" value="(Trans)glycosidases"/>
    <property type="match status" value="1"/>
</dbReference>
<gene>
    <name evidence="7" type="ORF">J2S07_000850</name>
</gene>
<dbReference type="PANTHER" id="PTHR46073:SF4">
    <property type="entry name" value="GH18 DOMAIN-CONTAINING PROTEIN"/>
    <property type="match status" value="1"/>
</dbReference>
<comment type="similarity">
    <text evidence="4">Belongs to the glycosyl hydrolase 18 family.</text>
</comment>
<reference evidence="7 8" key="1">
    <citation type="submission" date="2023-07" db="EMBL/GenBank/DDBJ databases">
        <title>Genomic Encyclopedia of Type Strains, Phase IV (KMG-IV): sequencing the most valuable type-strain genomes for metagenomic binning, comparative biology and taxonomic classification.</title>
        <authorList>
            <person name="Goeker M."/>
        </authorList>
    </citation>
    <scope>NUCLEOTIDE SEQUENCE [LARGE SCALE GENOMIC DNA]</scope>
    <source>
        <strain evidence="7 8">DSM 23948</strain>
    </source>
</reference>
<sequence>MIKRNLLLFLVICITFIGGFLTGTRFPHEDSQNISNSELPQSSVHTEQKQIPRFKETKEKVLLGYLQDYRDPSMVPYRDLTHVIFSFAHPTNDGGLLLNGEMAEQNLTTVVSKAHEADTKAILAIGGWYNIQGGESYPYFREAISSAEKRTRFIKEINKIVDQENLDGIDIDFEHPRTLEDARNLATFMKDLNQTLDQKNKELSIAVT</sequence>
<evidence type="ECO:0000256" key="1">
    <source>
        <dbReference type="ARBA" id="ARBA00022801"/>
    </source>
</evidence>
<feature type="domain" description="GH18" evidence="6">
    <location>
        <begin position="60"/>
        <end position="208"/>
    </location>
</feature>
<evidence type="ECO:0000259" key="6">
    <source>
        <dbReference type="PROSITE" id="PS51910"/>
    </source>
</evidence>
<dbReference type="PROSITE" id="PS01095">
    <property type="entry name" value="GH18_1"/>
    <property type="match status" value="1"/>
</dbReference>
<dbReference type="Gene3D" id="3.20.20.80">
    <property type="entry name" value="Glycosidases"/>
    <property type="match status" value="1"/>
</dbReference>
<dbReference type="InterPro" id="IPR001223">
    <property type="entry name" value="Glyco_hydro18_cat"/>
</dbReference>
<evidence type="ECO:0000313" key="7">
    <source>
        <dbReference type="EMBL" id="MDQ0154546.1"/>
    </source>
</evidence>
<dbReference type="CDD" id="cd00598">
    <property type="entry name" value="GH18_chitinase-like"/>
    <property type="match status" value="1"/>
</dbReference>
<dbReference type="RefSeq" id="WP_307149152.1">
    <property type="nucleotide sequence ID" value="NZ_JAUSTU010000003.1"/>
</dbReference>
<organism evidence="7 8">
    <name type="scientific">Anoxybacillus andreesenii</name>
    <dbReference type="NCBI Taxonomy" id="1325932"/>
    <lineage>
        <taxon>Bacteria</taxon>
        <taxon>Bacillati</taxon>
        <taxon>Bacillota</taxon>
        <taxon>Bacilli</taxon>
        <taxon>Bacillales</taxon>
        <taxon>Anoxybacillaceae</taxon>
        <taxon>Anoxybacillus</taxon>
    </lineage>
</organism>
<accession>A0ABT9V0U7</accession>
<keyword evidence="2 3" id="KW-0326">Glycosidase</keyword>
<proteinExistence type="inferred from homology"/>
<comment type="caution">
    <text evidence="7">The sequence shown here is derived from an EMBL/GenBank/DDBJ whole genome shotgun (WGS) entry which is preliminary data.</text>
</comment>
<protein>
    <submittedName>
        <fullName evidence="7">GH18 family chitinase</fullName>
    </submittedName>
</protein>
<dbReference type="Proteomes" id="UP001231362">
    <property type="component" value="Unassembled WGS sequence"/>
</dbReference>
<dbReference type="InterPro" id="IPR001579">
    <property type="entry name" value="Glyco_hydro_18_chit_AS"/>
</dbReference>
<evidence type="ECO:0000256" key="4">
    <source>
        <dbReference type="RuleBase" id="RU004453"/>
    </source>
</evidence>
<keyword evidence="8" id="KW-1185">Reference proteome</keyword>
<dbReference type="Pfam" id="PF00704">
    <property type="entry name" value="Glyco_hydro_18"/>
    <property type="match status" value="1"/>
</dbReference>
<evidence type="ECO:0000313" key="8">
    <source>
        <dbReference type="Proteomes" id="UP001231362"/>
    </source>
</evidence>
<feature type="region of interest" description="Disordered" evidence="5">
    <location>
        <begin position="31"/>
        <end position="50"/>
    </location>
</feature>